<dbReference type="EMBL" id="QVEW01000018">
    <property type="protein sequence ID" value="RGB94291.1"/>
    <property type="molecule type" value="Genomic_DNA"/>
</dbReference>
<comment type="caution">
    <text evidence="1">The sequence shown here is derived from an EMBL/GenBank/DDBJ whole genome shotgun (WGS) entry which is preliminary data.</text>
</comment>
<accession>A0A3E2UF84</accession>
<evidence type="ECO:0000313" key="1">
    <source>
        <dbReference type="EMBL" id="RGB94291.1"/>
    </source>
</evidence>
<dbReference type="RefSeq" id="WP_117527819.1">
    <property type="nucleotide sequence ID" value="NZ_JAQCXC010000018.1"/>
</dbReference>
<protein>
    <submittedName>
        <fullName evidence="1">Uncharacterized protein</fullName>
    </submittedName>
</protein>
<dbReference type="Proteomes" id="UP000260783">
    <property type="component" value="Unassembled WGS sequence"/>
</dbReference>
<evidence type="ECO:0000313" key="2">
    <source>
        <dbReference type="Proteomes" id="UP000260783"/>
    </source>
</evidence>
<dbReference type="AlphaFoldDB" id="A0A3E2UF84"/>
<proteinExistence type="predicted"/>
<name>A0A3E2UF84_9FIRM</name>
<reference evidence="1 2" key="1">
    <citation type="submission" date="2018-08" db="EMBL/GenBank/DDBJ databases">
        <title>A genome reference for cultivated species of the human gut microbiota.</title>
        <authorList>
            <person name="Zou Y."/>
            <person name="Xue W."/>
            <person name="Luo G."/>
        </authorList>
    </citation>
    <scope>NUCLEOTIDE SEQUENCE [LARGE SCALE GENOMIC DNA]</scope>
    <source>
        <strain evidence="1 2">AF29-11BH</strain>
    </source>
</reference>
<gene>
    <name evidence="1" type="ORF">DWZ04_13435</name>
</gene>
<organism evidence="1 2">
    <name type="scientific">Faecalibacterium prausnitzii</name>
    <dbReference type="NCBI Taxonomy" id="853"/>
    <lineage>
        <taxon>Bacteria</taxon>
        <taxon>Bacillati</taxon>
        <taxon>Bacillota</taxon>
        <taxon>Clostridia</taxon>
        <taxon>Eubacteriales</taxon>
        <taxon>Oscillospiraceae</taxon>
        <taxon>Faecalibacterium</taxon>
    </lineage>
</organism>
<sequence length="92" mass="10147">MEVEQLSFFSLPTQPAVAVCCMDGRSFPAEPAEGWMQRLVNGVEYFILVGGHQMALRPTQKPSEGIPAGHEYYHYHVGKSLYAGVFVGRDSA</sequence>